<gene>
    <name evidence="5" type="ORF">GA838_00440</name>
</gene>
<protein>
    <submittedName>
        <fullName evidence="5">ATP-binding cassette domain-containing protein</fullName>
    </submittedName>
</protein>
<dbReference type="PANTHER" id="PTHR43166:SF4">
    <property type="entry name" value="PHOSPHONATES IMPORT ATP-BINDING PROTEIN PHNC"/>
    <property type="match status" value="1"/>
</dbReference>
<evidence type="ECO:0000313" key="6">
    <source>
        <dbReference type="Proteomes" id="UP001281024"/>
    </source>
</evidence>
<dbReference type="PROSITE" id="PS00211">
    <property type="entry name" value="ABC_TRANSPORTER_1"/>
    <property type="match status" value="1"/>
</dbReference>
<evidence type="ECO:0000256" key="4">
    <source>
        <dbReference type="ARBA" id="ARBA00022840"/>
    </source>
</evidence>
<dbReference type="AlphaFoldDB" id="A0A483BEC5"/>
<evidence type="ECO:0000256" key="2">
    <source>
        <dbReference type="ARBA" id="ARBA00022448"/>
    </source>
</evidence>
<keyword evidence="3" id="KW-0547">Nucleotide-binding</keyword>
<sequence>MLKIENLTKSYENKVVFKKLNLEINDGEVLSIVGPSGIGKTTLLKIIAGLCGADSGKMVIDGQKINVTEKNQNALIGVIFQDFNLFPQYTVLGNITLAPRIVKNIETDQANSKAKKILDELGIGDKADLYPYQLSGGQKQRVAIARALAMEPKILAYDEPTSALDEFSTGQVVEVIKELKKRGVTQMVITHDMPFAKKISDRIFDFKKEIVTK</sequence>
<evidence type="ECO:0000313" key="5">
    <source>
        <dbReference type="EMBL" id="MDV7714251.1"/>
    </source>
</evidence>
<dbReference type="SUPFAM" id="SSF52540">
    <property type="entry name" value="P-loop containing nucleoside triphosphate hydrolases"/>
    <property type="match status" value="1"/>
</dbReference>
<dbReference type="Gene3D" id="3.40.50.300">
    <property type="entry name" value="P-loop containing nucleotide triphosphate hydrolases"/>
    <property type="match status" value="1"/>
</dbReference>
<proteinExistence type="inferred from homology"/>
<name>A0A483BEC5_OENOE</name>
<dbReference type="Pfam" id="PF00005">
    <property type="entry name" value="ABC_tran"/>
    <property type="match status" value="1"/>
</dbReference>
<comment type="similarity">
    <text evidence="1">Belongs to the ABC transporter superfamily.</text>
</comment>
<keyword evidence="4 5" id="KW-0067">ATP-binding</keyword>
<evidence type="ECO:0000256" key="1">
    <source>
        <dbReference type="ARBA" id="ARBA00005417"/>
    </source>
</evidence>
<dbReference type="Proteomes" id="UP001281024">
    <property type="component" value="Unassembled WGS sequence"/>
</dbReference>
<dbReference type="InterPro" id="IPR050086">
    <property type="entry name" value="MetN_ABC_transporter-like"/>
</dbReference>
<reference evidence="5" key="1">
    <citation type="submission" date="2019-10" db="EMBL/GenBank/DDBJ databases">
        <title>Malate fermentation in French cider.</title>
        <authorList>
            <person name="Cousin F.J."/>
            <person name="Medina Fernandez S."/>
            <person name="Misery B."/>
            <person name="Laplace J.-M."/>
            <person name="Cretenet M."/>
        </authorList>
    </citation>
    <scope>NUCLEOTIDE SEQUENCE</scope>
    <source>
        <strain evidence="5">UCMA15129</strain>
    </source>
</reference>
<evidence type="ECO:0000256" key="3">
    <source>
        <dbReference type="ARBA" id="ARBA00022741"/>
    </source>
</evidence>
<dbReference type="PROSITE" id="PS50893">
    <property type="entry name" value="ABC_TRANSPORTER_2"/>
    <property type="match status" value="1"/>
</dbReference>
<organism evidence="5 6">
    <name type="scientific">Oenococcus oeni</name>
    <name type="common">Leuconostoc oenos</name>
    <dbReference type="NCBI Taxonomy" id="1247"/>
    <lineage>
        <taxon>Bacteria</taxon>
        <taxon>Bacillati</taxon>
        <taxon>Bacillota</taxon>
        <taxon>Bacilli</taxon>
        <taxon>Lactobacillales</taxon>
        <taxon>Lactobacillaceae</taxon>
        <taxon>Oenococcus</taxon>
    </lineage>
</organism>
<accession>A0A483BEC5</accession>
<dbReference type="GO" id="GO:0005524">
    <property type="term" value="F:ATP binding"/>
    <property type="evidence" value="ECO:0007669"/>
    <property type="project" value="UniProtKB-KW"/>
</dbReference>
<dbReference type="SMART" id="SM00382">
    <property type="entry name" value="AAA"/>
    <property type="match status" value="1"/>
</dbReference>
<dbReference type="EMBL" id="WERV01000001">
    <property type="protein sequence ID" value="MDV7714251.1"/>
    <property type="molecule type" value="Genomic_DNA"/>
</dbReference>
<dbReference type="GO" id="GO:0016887">
    <property type="term" value="F:ATP hydrolysis activity"/>
    <property type="evidence" value="ECO:0007669"/>
    <property type="project" value="InterPro"/>
</dbReference>
<dbReference type="InterPro" id="IPR017871">
    <property type="entry name" value="ABC_transporter-like_CS"/>
</dbReference>
<dbReference type="RefSeq" id="WP_032822829.1">
    <property type="nucleotide sequence ID" value="NZ_JMIS01000018.1"/>
</dbReference>
<dbReference type="InterPro" id="IPR003593">
    <property type="entry name" value="AAA+_ATPase"/>
</dbReference>
<comment type="caution">
    <text evidence="5">The sequence shown here is derived from an EMBL/GenBank/DDBJ whole genome shotgun (WGS) entry which is preliminary data.</text>
</comment>
<dbReference type="InterPro" id="IPR027417">
    <property type="entry name" value="P-loop_NTPase"/>
</dbReference>
<dbReference type="InterPro" id="IPR003439">
    <property type="entry name" value="ABC_transporter-like_ATP-bd"/>
</dbReference>
<dbReference type="PANTHER" id="PTHR43166">
    <property type="entry name" value="AMINO ACID IMPORT ATP-BINDING PROTEIN"/>
    <property type="match status" value="1"/>
</dbReference>
<keyword evidence="2" id="KW-0813">Transport</keyword>